<proteinExistence type="inferred from homology"/>
<dbReference type="GO" id="GO:0001092">
    <property type="term" value="F:TFIIA-class transcription factor complex binding"/>
    <property type="evidence" value="ECO:0007669"/>
    <property type="project" value="UniProtKB-ARBA"/>
</dbReference>
<keyword evidence="6" id="KW-0804">Transcription</keyword>
<evidence type="ECO:0000256" key="12">
    <source>
        <dbReference type="SAM" id="MobiDB-lite"/>
    </source>
</evidence>
<evidence type="ECO:0000256" key="4">
    <source>
        <dbReference type="ARBA" id="ARBA00021962"/>
    </source>
</evidence>
<dbReference type="Pfam" id="PF00352">
    <property type="entry name" value="TBP"/>
    <property type="match status" value="2"/>
</dbReference>
<dbReference type="PANTHER" id="PTHR10126">
    <property type="entry name" value="TATA-BOX BINDING PROTEIN"/>
    <property type="match status" value="1"/>
</dbReference>
<evidence type="ECO:0000256" key="9">
    <source>
        <dbReference type="ARBA" id="ARBA00033017"/>
    </source>
</evidence>
<dbReference type="SUPFAM" id="SSF55945">
    <property type="entry name" value="TATA-box binding protein-like"/>
    <property type="match status" value="2"/>
</dbReference>
<dbReference type="STRING" id="451379.A0A0N5A9X6"/>
<dbReference type="GO" id="GO:0006352">
    <property type="term" value="P:DNA-templated transcription initiation"/>
    <property type="evidence" value="ECO:0007669"/>
    <property type="project" value="InterPro"/>
</dbReference>
<keyword evidence="5" id="KW-0238">DNA-binding</keyword>
<name>A0A0N5A9X6_9BILA</name>
<dbReference type="InterPro" id="IPR030491">
    <property type="entry name" value="TBP_CS"/>
</dbReference>
<evidence type="ECO:0000313" key="14">
    <source>
        <dbReference type="Proteomes" id="UP000046393"/>
    </source>
</evidence>
<dbReference type="PROSITE" id="PS00351">
    <property type="entry name" value="TFIID"/>
    <property type="match status" value="1"/>
</dbReference>
<dbReference type="InterPro" id="IPR033710">
    <property type="entry name" value="TBP_eukaryotic"/>
</dbReference>
<keyword evidence="7" id="KW-0539">Nucleus</keyword>
<accession>A0A0N5A9X6</accession>
<evidence type="ECO:0000256" key="2">
    <source>
        <dbReference type="ARBA" id="ARBA00005560"/>
    </source>
</evidence>
<dbReference type="InterPro" id="IPR012295">
    <property type="entry name" value="TBP_dom_sf"/>
</dbReference>
<dbReference type="WBParaSite" id="SMUV_0000093601-mRNA-1">
    <property type="protein sequence ID" value="SMUV_0000093601-mRNA-1"/>
    <property type="gene ID" value="SMUV_0000093601"/>
</dbReference>
<dbReference type="AlphaFoldDB" id="A0A0N5A9X6"/>
<evidence type="ECO:0000256" key="5">
    <source>
        <dbReference type="ARBA" id="ARBA00023125"/>
    </source>
</evidence>
<evidence type="ECO:0000259" key="13">
    <source>
        <dbReference type="Pfam" id="PF03914"/>
    </source>
</evidence>
<sequence>MEEVQGKQDGNPSTCDDVHLWVEKYDNTLLEEIAEALSRITPYEPDECNKLKVSTELNTALQGFINVVIRDKPMSKKKLEALCGSLFSHTDLYMLIIRRLFKHVSKLSTVAQYWNFFYCLRFLPIPEKKLPFFFNTKVGFARAGSKNRKLRRLYQNAWLEFVKIEVRLSLPTQLLKELVPYLCEDSLQVMPDGYLFGDFLFRVFQMNDVFAVLALEGIFKLMSHYNFEYPNFYSSLYKLTVPSVCYMDNKKKFLELLDTFLSSTHLPTYIVAAFIKRLCRLALIAPLTFQEPLLSLIRNLTTRHEGVRPLLHREEPKVLDNDPYDEKEDDMQKCGAVESSLWEIQAIQKHWCASVARRANFTDKGIQTIESFIRWKTYDEYFTEMLSEKYGGETVNNDNGKKWSYASDEENDGIEEENLRENLEAVENEPKRKRKRRDDSKLGDSKSYEVLINPLIPSALRSLYLKRYNISEYLTSRKLLMLQTKLQFVMDRFGSPAQPTSVITALGGQTPSTIGPSSNMGPSSVLGGAGPSSVLGPASNLGSLGPSSMAMIGSVGPSSVLSGGNTNPGSLLGGGGPSSILGNAGPNSVLNAGMLGSHGPSSVLNSQGGPSSILGYSHDRGGPSSVINVGGNPGSVFQDMNPASVGPGNLAVPMTPLAGEHFQPASNIPMISTNAPQTPGSQLVDVPSPALQNIVSTVNLGVPLDLKKIALHARNAEYNPKRFAAVIMRIREPRTTALIFSSGKMVCTGAKSEEASRMAARKYARIVQKLGFNAKFTEFKVQNMVGSCDVRFPIQLEGLCLTHTQFSTYEPELFPGLIYRMVKPRVVLLIFVSGKVVITGAKYKKDIDDAFNQIYPILKGFKK</sequence>
<comment type="subcellular location">
    <subcellularLocation>
        <location evidence="1">Nucleus</location>
    </subcellularLocation>
</comment>
<evidence type="ECO:0000256" key="6">
    <source>
        <dbReference type="ARBA" id="ARBA00023163"/>
    </source>
</evidence>
<dbReference type="CDD" id="cd04516">
    <property type="entry name" value="TBP_eukaryotes"/>
    <property type="match status" value="1"/>
</dbReference>
<reference evidence="15" key="1">
    <citation type="submission" date="2017-02" db="UniProtKB">
        <authorList>
            <consortium name="WormBaseParasite"/>
        </authorList>
    </citation>
    <scope>IDENTIFICATION</scope>
</reference>
<dbReference type="InterPro" id="IPR000814">
    <property type="entry name" value="TBP"/>
</dbReference>
<dbReference type="Gene3D" id="3.30.310.10">
    <property type="entry name" value="TATA-Binding Protein"/>
    <property type="match status" value="2"/>
</dbReference>
<dbReference type="FunFam" id="3.30.310.10:FF:000001">
    <property type="entry name" value="TATA-box-binding protein 2"/>
    <property type="match status" value="1"/>
</dbReference>
<evidence type="ECO:0000256" key="3">
    <source>
        <dbReference type="ARBA" id="ARBA00007797"/>
    </source>
</evidence>
<dbReference type="InterPro" id="IPR005612">
    <property type="entry name" value="CCAAT-binding_factor"/>
</dbReference>
<feature type="region of interest" description="Disordered" evidence="12">
    <location>
        <begin position="397"/>
        <end position="440"/>
    </location>
</feature>
<evidence type="ECO:0000313" key="15">
    <source>
        <dbReference type="WBParaSite" id="SMUV_0000093601-mRNA-1"/>
    </source>
</evidence>
<evidence type="ECO:0000256" key="11">
    <source>
        <dbReference type="ARBA" id="ARBA00042691"/>
    </source>
</evidence>
<evidence type="ECO:0000256" key="7">
    <source>
        <dbReference type="ARBA" id="ARBA00023242"/>
    </source>
</evidence>
<dbReference type="Proteomes" id="UP000046393">
    <property type="component" value="Unplaced"/>
</dbReference>
<dbReference type="HAMAP" id="MF_00408">
    <property type="entry name" value="TATA_bind_prot_arch"/>
    <property type="match status" value="1"/>
</dbReference>
<keyword evidence="14" id="KW-1185">Reference proteome</keyword>
<protein>
    <recommendedName>
        <fullName evidence="4">TATA-box-binding protein</fullName>
    </recommendedName>
    <alternativeName>
        <fullName evidence="8">TATA sequence-binding protein</fullName>
    </alternativeName>
    <alternativeName>
        <fullName evidence="10">TATA-binding factor</fullName>
    </alternativeName>
    <alternativeName>
        <fullName evidence="9">TATA-box factor</fullName>
    </alternativeName>
    <alternativeName>
        <fullName evidence="11">Transcription initiation factor TFIID TBP subunit</fullName>
    </alternativeName>
</protein>
<evidence type="ECO:0000256" key="1">
    <source>
        <dbReference type="ARBA" id="ARBA00004123"/>
    </source>
</evidence>
<organism evidence="14 15">
    <name type="scientific">Syphacia muris</name>
    <dbReference type="NCBI Taxonomy" id="451379"/>
    <lineage>
        <taxon>Eukaryota</taxon>
        <taxon>Metazoa</taxon>
        <taxon>Ecdysozoa</taxon>
        <taxon>Nematoda</taxon>
        <taxon>Chromadorea</taxon>
        <taxon>Rhabditida</taxon>
        <taxon>Spirurina</taxon>
        <taxon>Oxyuridomorpha</taxon>
        <taxon>Oxyuroidea</taxon>
        <taxon>Oxyuridae</taxon>
        <taxon>Syphacia</taxon>
    </lineage>
</organism>
<dbReference type="FunFam" id="3.30.310.10:FF:000002">
    <property type="entry name" value="TATA-box-binding protein 2"/>
    <property type="match status" value="1"/>
</dbReference>
<comment type="similarity">
    <text evidence="3">Belongs to the CBF/MAK21 family.</text>
</comment>
<dbReference type="GO" id="GO:0003677">
    <property type="term" value="F:DNA binding"/>
    <property type="evidence" value="ECO:0007669"/>
    <property type="project" value="UniProtKB-KW"/>
</dbReference>
<comment type="similarity">
    <text evidence="2">Belongs to the TBP family.</text>
</comment>
<feature type="domain" description="CCAAT-binding factor" evidence="13">
    <location>
        <begin position="211"/>
        <end position="358"/>
    </location>
</feature>
<dbReference type="Pfam" id="PF03914">
    <property type="entry name" value="CBF"/>
    <property type="match status" value="1"/>
</dbReference>
<dbReference type="GO" id="GO:0005634">
    <property type="term" value="C:nucleus"/>
    <property type="evidence" value="ECO:0007669"/>
    <property type="project" value="UniProtKB-SubCell"/>
</dbReference>
<evidence type="ECO:0000256" key="10">
    <source>
        <dbReference type="ARBA" id="ARBA00042653"/>
    </source>
</evidence>
<dbReference type="PRINTS" id="PR00686">
    <property type="entry name" value="TIFACTORIID"/>
</dbReference>
<evidence type="ECO:0000256" key="8">
    <source>
        <dbReference type="ARBA" id="ARBA00030739"/>
    </source>
</evidence>
<feature type="compositionally biased region" description="Acidic residues" evidence="12">
    <location>
        <begin position="407"/>
        <end position="416"/>
    </location>
</feature>